<dbReference type="GO" id="GO:0005506">
    <property type="term" value="F:iron ion binding"/>
    <property type="evidence" value="ECO:0007669"/>
    <property type="project" value="UniProtKB-UniRule"/>
</dbReference>
<dbReference type="SUPFAM" id="SSF89360">
    <property type="entry name" value="HesB-like domain"/>
    <property type="match status" value="1"/>
</dbReference>
<dbReference type="InterPro" id="IPR017870">
    <property type="entry name" value="FeS_cluster_insertion_CS"/>
</dbReference>
<dbReference type="GO" id="GO:0051539">
    <property type="term" value="F:4 iron, 4 sulfur cluster binding"/>
    <property type="evidence" value="ECO:0007669"/>
    <property type="project" value="TreeGrafter"/>
</dbReference>
<dbReference type="Gene3D" id="2.60.300.12">
    <property type="entry name" value="HesB-like domain"/>
    <property type="match status" value="1"/>
</dbReference>
<feature type="binding site" evidence="4">
    <location>
        <position position="110"/>
    </location>
    <ligand>
        <name>iron-sulfur cluster</name>
        <dbReference type="ChEBI" id="CHEBI:30408"/>
    </ligand>
</feature>
<evidence type="ECO:0000256" key="3">
    <source>
        <dbReference type="ARBA" id="ARBA00023014"/>
    </source>
</evidence>
<sequence length="118" mass="13098">MRYHMFDNSSIKLKFTDIAADKIKKLISKENNFSLKLRIYISGGGCSGFQYGFLLDDKVNKDDVIIEKKGVALVVDPMSIQYLLGASIDYVENIKGSRFVVINPNAKSTCSCGSSFTI</sequence>
<evidence type="ECO:0000313" key="7">
    <source>
        <dbReference type="Proteomes" id="UP000061704"/>
    </source>
</evidence>
<dbReference type="STRING" id="476281.ICMP_208"/>
<dbReference type="GO" id="GO:0016226">
    <property type="term" value="P:iron-sulfur cluster assembly"/>
    <property type="evidence" value="ECO:0007669"/>
    <property type="project" value="UniProtKB-UniRule"/>
</dbReference>
<dbReference type="NCBIfam" id="TIGR00049">
    <property type="entry name" value="iron-sulfur cluster assembly accessory protein"/>
    <property type="match status" value="1"/>
</dbReference>
<organism evidence="6 7">
    <name type="scientific">Candidatus Ishikawaella capsulata Mpkobe</name>
    <dbReference type="NCBI Taxonomy" id="476281"/>
    <lineage>
        <taxon>Bacteria</taxon>
        <taxon>Pseudomonadati</taxon>
        <taxon>Pseudomonadota</taxon>
        <taxon>Gammaproteobacteria</taxon>
        <taxon>Enterobacterales</taxon>
        <taxon>Enterobacteriaceae</taxon>
        <taxon>Candidatus Ishikawella</taxon>
    </lineage>
</organism>
<dbReference type="NCBIfam" id="NF010147">
    <property type="entry name" value="PRK13623.1"/>
    <property type="match status" value="1"/>
</dbReference>
<name>C5WCL2_9ENTR</name>
<dbReference type="HOGENOM" id="CLU_069054_5_3_6"/>
<keyword evidence="3 4" id="KW-0411">Iron-sulfur</keyword>
<keyword evidence="7" id="KW-1185">Reference proteome</keyword>
<keyword evidence="1 4" id="KW-0479">Metal-binding</keyword>
<dbReference type="PANTHER" id="PTHR43011">
    <property type="entry name" value="IRON-SULFUR CLUSTER ASSEMBLY 2 HOMOLOG, MITOCHONDRIAL"/>
    <property type="match status" value="1"/>
</dbReference>
<proteinExistence type="inferred from homology"/>
<evidence type="ECO:0000256" key="1">
    <source>
        <dbReference type="ARBA" id="ARBA00022723"/>
    </source>
</evidence>
<dbReference type="AlphaFoldDB" id="C5WCL2"/>
<evidence type="ECO:0000313" key="6">
    <source>
        <dbReference type="EMBL" id="BAH83068.1"/>
    </source>
</evidence>
<dbReference type="GO" id="GO:0051537">
    <property type="term" value="F:2 iron, 2 sulfur cluster binding"/>
    <property type="evidence" value="ECO:0007669"/>
    <property type="project" value="UniProtKB-ARBA"/>
</dbReference>
<dbReference type="InterPro" id="IPR000361">
    <property type="entry name" value="ATAP_core_dom"/>
</dbReference>
<dbReference type="Proteomes" id="UP000061704">
    <property type="component" value="Chromosome"/>
</dbReference>
<feature type="domain" description="Core" evidence="5">
    <location>
        <begin position="12"/>
        <end position="113"/>
    </location>
</feature>
<evidence type="ECO:0000256" key="4">
    <source>
        <dbReference type="HAMAP-Rule" id="MF_01380"/>
    </source>
</evidence>
<keyword evidence="2 4" id="KW-0408">Iron</keyword>
<dbReference type="PROSITE" id="PS01152">
    <property type="entry name" value="HESB"/>
    <property type="match status" value="1"/>
</dbReference>
<dbReference type="InterPro" id="IPR016092">
    <property type="entry name" value="ATAP"/>
</dbReference>
<feature type="binding site" evidence="4">
    <location>
        <position position="112"/>
    </location>
    <ligand>
        <name>iron-sulfur cluster</name>
        <dbReference type="ChEBI" id="CHEBI:30408"/>
    </ligand>
</feature>
<protein>
    <recommendedName>
        <fullName evidence="4">Iron-sulfur cluster insertion protein ErpA</fullName>
    </recommendedName>
</protein>
<dbReference type="HAMAP" id="MF_01380">
    <property type="entry name" value="Fe_S_insert_ErpA"/>
    <property type="match status" value="1"/>
</dbReference>
<dbReference type="Pfam" id="PF01521">
    <property type="entry name" value="Fe-S_biosyn"/>
    <property type="match status" value="1"/>
</dbReference>
<dbReference type="GO" id="GO:0005829">
    <property type="term" value="C:cytosol"/>
    <property type="evidence" value="ECO:0007669"/>
    <property type="project" value="TreeGrafter"/>
</dbReference>
<reference evidence="6 7" key="1">
    <citation type="journal article" date="2011" name="Genome Biol. Evol.">
        <title>Reductive evolution of bacterial genome in insect gut environment.</title>
        <authorList>
            <person name="Nikoh N."/>
            <person name="Hosokawa T."/>
            <person name="Ohshima K."/>
            <person name="Hattori M."/>
            <person name="Fukatsu T."/>
        </authorList>
    </citation>
    <scope>NUCLEOTIDE SEQUENCE [LARGE SCALE GENOMIC DNA]</scope>
    <source>
        <strain evidence="6 7">Mpkobe</strain>
    </source>
</reference>
<gene>
    <name evidence="6" type="primary">yadR</name>
    <name evidence="4" type="synonym">erpA</name>
    <name evidence="6" type="ORF">ICMP_208</name>
</gene>
<dbReference type="InterPro" id="IPR035903">
    <property type="entry name" value="HesB-like_dom_sf"/>
</dbReference>
<feature type="binding site" evidence="4">
    <location>
        <position position="46"/>
    </location>
    <ligand>
        <name>iron-sulfur cluster</name>
        <dbReference type="ChEBI" id="CHEBI:30408"/>
    </ligand>
</feature>
<comment type="cofactor">
    <cofactor evidence="4">
        <name>iron-sulfur cluster</name>
        <dbReference type="ChEBI" id="CHEBI:30408"/>
    </cofactor>
    <text evidence="4">Binds 1 iron-sulfur cluster per subunit.</text>
</comment>
<comment type="subunit">
    <text evidence="4">Homodimer.</text>
</comment>
<dbReference type="FunFam" id="2.60.300.12:FF:000002">
    <property type="entry name" value="Iron-sulfur cluster insertion protein ErpA"/>
    <property type="match status" value="1"/>
</dbReference>
<evidence type="ECO:0000256" key="2">
    <source>
        <dbReference type="ARBA" id="ARBA00023004"/>
    </source>
</evidence>
<dbReference type="KEGG" id="icp:ICMP_208"/>
<evidence type="ECO:0000259" key="5">
    <source>
        <dbReference type="Pfam" id="PF01521"/>
    </source>
</evidence>
<comment type="similarity">
    <text evidence="4">Belongs to the HesB/IscA family.</text>
</comment>
<accession>C5WCL2</accession>
<dbReference type="InterPro" id="IPR023063">
    <property type="entry name" value="ErpA_proteobact"/>
</dbReference>
<comment type="function">
    <text evidence="4">Required for insertion of 4Fe-4S clusters for at least IspG.</text>
</comment>
<dbReference type="PANTHER" id="PTHR43011:SF1">
    <property type="entry name" value="IRON-SULFUR CLUSTER ASSEMBLY 2 HOMOLOG, MITOCHONDRIAL"/>
    <property type="match status" value="1"/>
</dbReference>
<dbReference type="EMBL" id="AP010872">
    <property type="protein sequence ID" value="BAH83068.1"/>
    <property type="molecule type" value="Genomic_DNA"/>
</dbReference>